<dbReference type="EMBL" id="CP002364">
    <property type="protein sequence ID" value="ADW18277.1"/>
    <property type="molecule type" value="Genomic_DNA"/>
</dbReference>
<evidence type="ECO:0000313" key="4">
    <source>
        <dbReference type="EMBL" id="ADW18277.1"/>
    </source>
</evidence>
<dbReference type="Pfam" id="PF06094">
    <property type="entry name" value="GGACT"/>
    <property type="match status" value="1"/>
</dbReference>
<gene>
    <name evidence="4" type="ordered locus">Despr_2130</name>
</gene>
<name>A0A7U4DPP6_DESPD</name>
<dbReference type="KEGG" id="dpr:Despr_2130"/>
<dbReference type="CDD" id="cd06661">
    <property type="entry name" value="GGCT_like"/>
    <property type="match status" value="1"/>
</dbReference>
<dbReference type="Gene3D" id="3.10.490.10">
    <property type="entry name" value="Gamma-glutamyl cyclotransferase-like"/>
    <property type="match status" value="1"/>
</dbReference>
<accession>A0A7U4DPP6</accession>
<evidence type="ECO:0000256" key="2">
    <source>
        <dbReference type="ARBA" id="ARBA00030602"/>
    </source>
</evidence>
<keyword evidence="1" id="KW-0808">Transferase</keyword>
<dbReference type="InterPro" id="IPR036568">
    <property type="entry name" value="GGCT-like_sf"/>
</dbReference>
<protein>
    <recommendedName>
        <fullName evidence="2">Putative gamma-glutamylcyclotransferase</fullName>
    </recommendedName>
</protein>
<dbReference type="PANTHER" id="PTHR31544">
    <property type="entry name" value="AIG2-LIKE PROTEIN D"/>
    <property type="match status" value="1"/>
</dbReference>
<dbReference type="InterPro" id="IPR045038">
    <property type="entry name" value="AIG2-like"/>
</dbReference>
<organism evidence="4 5">
    <name type="scientific">Desulfobulbus propionicus (strain ATCC 33891 / DSM 2032 / VKM B-1956 / 1pr3)</name>
    <dbReference type="NCBI Taxonomy" id="577650"/>
    <lineage>
        <taxon>Bacteria</taxon>
        <taxon>Pseudomonadati</taxon>
        <taxon>Thermodesulfobacteriota</taxon>
        <taxon>Desulfobulbia</taxon>
        <taxon>Desulfobulbales</taxon>
        <taxon>Desulfobulbaceae</taxon>
        <taxon>Desulfobulbus</taxon>
    </lineage>
</organism>
<dbReference type="RefSeq" id="WP_015724816.1">
    <property type="nucleotide sequence ID" value="NC_014972.1"/>
</dbReference>
<dbReference type="InterPro" id="IPR013024">
    <property type="entry name" value="GGCT-like"/>
</dbReference>
<dbReference type="SUPFAM" id="SSF110857">
    <property type="entry name" value="Gamma-glutamyl cyclotransferase-like"/>
    <property type="match status" value="1"/>
</dbReference>
<evidence type="ECO:0000256" key="1">
    <source>
        <dbReference type="ARBA" id="ARBA00022679"/>
    </source>
</evidence>
<dbReference type="GO" id="GO:0016740">
    <property type="term" value="F:transferase activity"/>
    <property type="evidence" value="ECO:0007669"/>
    <property type="project" value="UniProtKB-KW"/>
</dbReference>
<dbReference type="AlphaFoldDB" id="A0A7U4DPP6"/>
<reference evidence="4 5" key="1">
    <citation type="journal article" date="2011" name="Stand. Genomic Sci.">
        <title>Complete genome sequence of Desulfobulbus propionicus type strain (1pr3).</title>
        <authorList>
            <person name="Pagani I."/>
            <person name="Lapidus A."/>
            <person name="Nolan M."/>
            <person name="Lucas S."/>
            <person name="Hammon N."/>
            <person name="Deshpande S."/>
            <person name="Cheng J.F."/>
            <person name="Chertkov O."/>
            <person name="Davenport K."/>
            <person name="Tapia R."/>
            <person name="Han C."/>
            <person name="Goodwin L."/>
            <person name="Pitluck S."/>
            <person name="Liolios K."/>
            <person name="Mavromatis K."/>
            <person name="Ivanova N."/>
            <person name="Mikhailova N."/>
            <person name="Pati A."/>
            <person name="Chen A."/>
            <person name="Palaniappan K."/>
            <person name="Land M."/>
            <person name="Hauser L."/>
            <person name="Chang Y.J."/>
            <person name="Jeffries C.D."/>
            <person name="Detter J.C."/>
            <person name="Brambilla E."/>
            <person name="Kannan K.P."/>
            <person name="Djao O.D."/>
            <person name="Rohde M."/>
            <person name="Pukall R."/>
            <person name="Spring S."/>
            <person name="Goker M."/>
            <person name="Sikorski J."/>
            <person name="Woyke T."/>
            <person name="Bristow J."/>
            <person name="Eisen J.A."/>
            <person name="Markowitz V."/>
            <person name="Hugenholtz P."/>
            <person name="Kyrpides N.C."/>
            <person name="Klenk H.P."/>
        </authorList>
    </citation>
    <scope>NUCLEOTIDE SEQUENCE [LARGE SCALE GENOMIC DNA]</scope>
    <source>
        <strain evidence="5">ATCC 33891 / DSM 2032 / 1pr3</strain>
    </source>
</reference>
<keyword evidence="5" id="KW-1185">Reference proteome</keyword>
<dbReference type="InterPro" id="IPR009288">
    <property type="entry name" value="AIG2-like_dom"/>
</dbReference>
<dbReference type="PANTHER" id="PTHR31544:SF2">
    <property type="entry name" value="AIG2-LIKE PROTEIN D"/>
    <property type="match status" value="1"/>
</dbReference>
<proteinExistence type="predicted"/>
<feature type="domain" description="Gamma-glutamylcyclotransferase AIG2-like" evidence="3">
    <location>
        <begin position="20"/>
        <end position="131"/>
    </location>
</feature>
<sequence>MNFSSPASTAAMPTPFSRDLFTYGSLMCEEIMAEVAGSRLPSTPATLAGYRRFLVQDEQYPGVVVDPAGVVAGMVYHTISPDNWKRLDRFEGEMYDRRPVTVRYADGCEAVVDCYLFRPEFAHRLTATEWDFAAFLHDGKQQFHQQYRGFKAID</sequence>
<evidence type="ECO:0000259" key="3">
    <source>
        <dbReference type="Pfam" id="PF06094"/>
    </source>
</evidence>
<evidence type="ECO:0000313" key="5">
    <source>
        <dbReference type="Proteomes" id="UP000006365"/>
    </source>
</evidence>
<dbReference type="Proteomes" id="UP000006365">
    <property type="component" value="Chromosome"/>
</dbReference>